<feature type="transmembrane region" description="Helical" evidence="5">
    <location>
        <begin position="180"/>
        <end position="201"/>
    </location>
</feature>
<dbReference type="PROSITE" id="PS50850">
    <property type="entry name" value="MFS"/>
    <property type="match status" value="1"/>
</dbReference>
<evidence type="ECO:0000256" key="3">
    <source>
        <dbReference type="ARBA" id="ARBA00022989"/>
    </source>
</evidence>
<comment type="subcellular location">
    <subcellularLocation>
        <location evidence="1">Membrane</location>
        <topology evidence="1">Multi-pass membrane protein</topology>
    </subcellularLocation>
</comment>
<dbReference type="AlphaFoldDB" id="A0A2T3ASD4"/>
<feature type="transmembrane region" description="Helical" evidence="5">
    <location>
        <begin position="336"/>
        <end position="354"/>
    </location>
</feature>
<dbReference type="GeneID" id="36576498"/>
<gene>
    <name evidence="7" type="ORF">M430DRAFT_53808</name>
</gene>
<dbReference type="InterPro" id="IPR020846">
    <property type="entry name" value="MFS_dom"/>
</dbReference>
<feature type="transmembrane region" description="Helical" evidence="5">
    <location>
        <begin position="295"/>
        <end position="316"/>
    </location>
</feature>
<dbReference type="InterPro" id="IPR036259">
    <property type="entry name" value="MFS_trans_sf"/>
</dbReference>
<feature type="transmembrane region" description="Helical" evidence="5">
    <location>
        <begin position="222"/>
        <end position="245"/>
    </location>
</feature>
<accession>A0A2T3ASD4</accession>
<keyword evidence="8" id="KW-1185">Reference proteome</keyword>
<feature type="transmembrane region" description="Helical" evidence="5">
    <location>
        <begin position="29"/>
        <end position="50"/>
    </location>
</feature>
<keyword evidence="4 5" id="KW-0472">Membrane</keyword>
<dbReference type="RefSeq" id="XP_024717583.1">
    <property type="nucleotide sequence ID" value="XM_024868417.1"/>
</dbReference>
<dbReference type="Pfam" id="PF07690">
    <property type="entry name" value="MFS_1"/>
    <property type="match status" value="1"/>
</dbReference>
<dbReference type="InterPro" id="IPR011701">
    <property type="entry name" value="MFS"/>
</dbReference>
<dbReference type="EMBL" id="KZ679017">
    <property type="protein sequence ID" value="PSS09285.1"/>
    <property type="molecule type" value="Genomic_DNA"/>
</dbReference>
<dbReference type="OrthoDB" id="2130629at2759"/>
<evidence type="ECO:0000313" key="8">
    <source>
        <dbReference type="Proteomes" id="UP000241818"/>
    </source>
</evidence>
<organism evidence="7 8">
    <name type="scientific">Amorphotheca resinae ATCC 22711</name>
    <dbReference type="NCBI Taxonomy" id="857342"/>
    <lineage>
        <taxon>Eukaryota</taxon>
        <taxon>Fungi</taxon>
        <taxon>Dikarya</taxon>
        <taxon>Ascomycota</taxon>
        <taxon>Pezizomycotina</taxon>
        <taxon>Leotiomycetes</taxon>
        <taxon>Helotiales</taxon>
        <taxon>Amorphothecaceae</taxon>
        <taxon>Amorphotheca</taxon>
    </lineage>
</organism>
<feature type="transmembrane region" description="Helical" evidence="5">
    <location>
        <begin position="468"/>
        <end position="488"/>
    </location>
</feature>
<evidence type="ECO:0000256" key="2">
    <source>
        <dbReference type="ARBA" id="ARBA00022692"/>
    </source>
</evidence>
<feature type="transmembrane region" description="Helical" evidence="5">
    <location>
        <begin position="361"/>
        <end position="379"/>
    </location>
</feature>
<feature type="transmembrane region" description="Helical" evidence="5">
    <location>
        <begin position="423"/>
        <end position="448"/>
    </location>
</feature>
<feature type="transmembrane region" description="Helical" evidence="5">
    <location>
        <begin position="257"/>
        <end position="274"/>
    </location>
</feature>
<evidence type="ECO:0000313" key="7">
    <source>
        <dbReference type="EMBL" id="PSS09285.1"/>
    </source>
</evidence>
<feature type="domain" description="Major facilitator superfamily (MFS) profile" evidence="6">
    <location>
        <begin position="25"/>
        <end position="492"/>
    </location>
</feature>
<protein>
    <recommendedName>
        <fullName evidence="6">Major facilitator superfamily (MFS) profile domain-containing protein</fullName>
    </recommendedName>
</protein>
<keyword evidence="3 5" id="KW-1133">Transmembrane helix</keyword>
<dbReference type="GO" id="GO:0022857">
    <property type="term" value="F:transmembrane transporter activity"/>
    <property type="evidence" value="ECO:0007669"/>
    <property type="project" value="InterPro"/>
</dbReference>
<dbReference type="InParanoid" id="A0A2T3ASD4"/>
<evidence type="ECO:0000259" key="6">
    <source>
        <dbReference type="PROSITE" id="PS50850"/>
    </source>
</evidence>
<dbReference type="Proteomes" id="UP000241818">
    <property type="component" value="Unassembled WGS sequence"/>
</dbReference>
<keyword evidence="2 5" id="KW-0812">Transmembrane</keyword>
<dbReference type="Gene3D" id="1.20.1250.20">
    <property type="entry name" value="MFS general substrate transporter like domains"/>
    <property type="match status" value="2"/>
</dbReference>
<dbReference type="PANTHER" id="PTHR42718">
    <property type="entry name" value="MAJOR FACILITATOR SUPERFAMILY MULTIDRUG TRANSPORTER MFSC"/>
    <property type="match status" value="1"/>
</dbReference>
<feature type="transmembrane region" description="Helical" evidence="5">
    <location>
        <begin position="56"/>
        <end position="79"/>
    </location>
</feature>
<dbReference type="PANTHER" id="PTHR42718:SF10">
    <property type="entry name" value="TRANSPORTER, PUTATIVE (AFU_ORTHOLOGUE AFUA_8G06760)-RELATED"/>
    <property type="match status" value="1"/>
</dbReference>
<feature type="transmembrane region" description="Helical" evidence="5">
    <location>
        <begin position="150"/>
        <end position="174"/>
    </location>
</feature>
<dbReference type="SUPFAM" id="SSF103473">
    <property type="entry name" value="MFS general substrate transporter"/>
    <property type="match status" value="1"/>
</dbReference>
<name>A0A2T3ASD4_AMORE</name>
<feature type="transmembrane region" description="Helical" evidence="5">
    <location>
        <begin position="91"/>
        <end position="113"/>
    </location>
</feature>
<evidence type="ECO:0000256" key="5">
    <source>
        <dbReference type="SAM" id="Phobius"/>
    </source>
</evidence>
<evidence type="ECO:0000256" key="4">
    <source>
        <dbReference type="ARBA" id="ARBA00023136"/>
    </source>
</evidence>
<dbReference type="GO" id="GO:0016020">
    <property type="term" value="C:membrane"/>
    <property type="evidence" value="ECO:0007669"/>
    <property type="project" value="UniProtKB-SubCell"/>
</dbReference>
<sequence length="499" mass="53439">MSRTTTSLEVSTDALGAIEWRTIAIVSNVACITLVNSMLAGILVVCLPTMARDLELSSALLLWPASVNSLACGCTLLICGSITDVVGGRKMFLVGAFFLTLTTIACGVCKTGIELILFRAVQGLALSLCLPSSVLIITRNIPVGSWRNTAFACLGAGQPVGYSIGLVLGGIFVQSIGWRFGYYIGAILTFVIFLISIFGIPADPVSETQSLSTILKRLKSEIDWIGCLLLSTSLGMFSYVLSVLAGGSSRFLEPAPITLFSIAVALIPAFVFYVRRQERLGHKVIIPPSLWTNRVFTSLCITVFIVWGVFNAIEYFLTLFYQSVQSLSAIQTSIRFLPMVITGAATNFLTGWLVKRVRADILVLVSASITAVSPLLMAIVKPEWSYWTCAFIATACTPICADVLFTVANLLITSVFPPQTHGLAGGVFNTISNIGNSVGLAITAVVASSVTLNEKGPHVETLMDGYRVTFWLCFAANVLVLGVVAFGLRKIGQVGIKID</sequence>
<feature type="transmembrane region" description="Helical" evidence="5">
    <location>
        <begin position="385"/>
        <end position="411"/>
    </location>
</feature>
<proteinExistence type="predicted"/>
<feature type="transmembrane region" description="Helical" evidence="5">
    <location>
        <begin position="119"/>
        <end position="138"/>
    </location>
</feature>
<evidence type="ECO:0000256" key="1">
    <source>
        <dbReference type="ARBA" id="ARBA00004141"/>
    </source>
</evidence>
<reference evidence="7 8" key="1">
    <citation type="journal article" date="2018" name="New Phytol.">
        <title>Comparative genomics and transcriptomics depict ericoid mycorrhizal fungi as versatile saprotrophs and plant mutualists.</title>
        <authorList>
            <person name="Martino E."/>
            <person name="Morin E."/>
            <person name="Grelet G.A."/>
            <person name="Kuo A."/>
            <person name="Kohler A."/>
            <person name="Daghino S."/>
            <person name="Barry K.W."/>
            <person name="Cichocki N."/>
            <person name="Clum A."/>
            <person name="Dockter R.B."/>
            <person name="Hainaut M."/>
            <person name="Kuo R.C."/>
            <person name="LaButti K."/>
            <person name="Lindahl B.D."/>
            <person name="Lindquist E.A."/>
            <person name="Lipzen A."/>
            <person name="Khouja H.R."/>
            <person name="Magnuson J."/>
            <person name="Murat C."/>
            <person name="Ohm R.A."/>
            <person name="Singer S.W."/>
            <person name="Spatafora J.W."/>
            <person name="Wang M."/>
            <person name="Veneault-Fourrey C."/>
            <person name="Henrissat B."/>
            <person name="Grigoriev I.V."/>
            <person name="Martin F.M."/>
            <person name="Perotto S."/>
        </authorList>
    </citation>
    <scope>NUCLEOTIDE SEQUENCE [LARGE SCALE GENOMIC DNA]</scope>
    <source>
        <strain evidence="7 8">ATCC 22711</strain>
    </source>
</reference>